<dbReference type="RefSeq" id="XP_025430865.1">
    <property type="nucleotide sequence ID" value="XM_025579962.1"/>
</dbReference>
<sequence length="87" mass="9841">MLDSVRLSSPLRPLITKVSDVLLLTVSWCRSLASKFLRLRDLHATFFLSLLKPQKRSPQLLKQFLVSPCPCNGPVPRLWEGSYSSAE</sequence>
<name>A0A318ZK02_9EURO</name>
<dbReference type="EMBL" id="KZ821234">
    <property type="protein sequence ID" value="PYH44883.1"/>
    <property type="molecule type" value="Genomic_DNA"/>
</dbReference>
<protein>
    <submittedName>
        <fullName evidence="1">Uncharacterized protein</fullName>
    </submittedName>
</protein>
<accession>A0A318ZK02</accession>
<proteinExistence type="predicted"/>
<dbReference type="AlphaFoldDB" id="A0A318ZK02"/>
<gene>
    <name evidence="1" type="ORF">BP01DRAFT_60041</name>
</gene>
<dbReference type="GeneID" id="37081191"/>
<evidence type="ECO:0000313" key="1">
    <source>
        <dbReference type="EMBL" id="PYH44883.1"/>
    </source>
</evidence>
<evidence type="ECO:0000313" key="2">
    <source>
        <dbReference type="Proteomes" id="UP000248349"/>
    </source>
</evidence>
<reference evidence="1 2" key="1">
    <citation type="submission" date="2016-12" db="EMBL/GenBank/DDBJ databases">
        <title>The genomes of Aspergillus section Nigri reveals drivers in fungal speciation.</title>
        <authorList>
            <consortium name="DOE Joint Genome Institute"/>
            <person name="Vesth T.C."/>
            <person name="Nybo J."/>
            <person name="Theobald S."/>
            <person name="Brandl J."/>
            <person name="Frisvad J.C."/>
            <person name="Nielsen K.F."/>
            <person name="Lyhne E.K."/>
            <person name="Kogle M.E."/>
            <person name="Kuo A."/>
            <person name="Riley R."/>
            <person name="Clum A."/>
            <person name="Nolan M."/>
            <person name="Lipzen A."/>
            <person name="Salamov A."/>
            <person name="Henrissat B."/>
            <person name="Wiebenga A."/>
            <person name="De Vries R.P."/>
            <person name="Grigoriev I.V."/>
            <person name="Mortensen U.H."/>
            <person name="Andersen M.R."/>
            <person name="Baker S.E."/>
        </authorList>
    </citation>
    <scope>NUCLEOTIDE SEQUENCE [LARGE SCALE GENOMIC DNA]</scope>
    <source>
        <strain evidence="1 2">JOP 1030-1</strain>
    </source>
</reference>
<organism evidence="1 2">
    <name type="scientific">Aspergillus saccharolyticus JOP 1030-1</name>
    <dbReference type="NCBI Taxonomy" id="1450539"/>
    <lineage>
        <taxon>Eukaryota</taxon>
        <taxon>Fungi</taxon>
        <taxon>Dikarya</taxon>
        <taxon>Ascomycota</taxon>
        <taxon>Pezizomycotina</taxon>
        <taxon>Eurotiomycetes</taxon>
        <taxon>Eurotiomycetidae</taxon>
        <taxon>Eurotiales</taxon>
        <taxon>Aspergillaceae</taxon>
        <taxon>Aspergillus</taxon>
        <taxon>Aspergillus subgen. Circumdati</taxon>
    </lineage>
</organism>
<keyword evidence="2" id="KW-1185">Reference proteome</keyword>
<dbReference type="Proteomes" id="UP000248349">
    <property type="component" value="Unassembled WGS sequence"/>
</dbReference>